<evidence type="ECO:0000313" key="2">
    <source>
        <dbReference type="EMBL" id="MCP2260010.1"/>
    </source>
</evidence>
<dbReference type="EMBL" id="JAMTCP010000022">
    <property type="protein sequence ID" value="MCP2260010.1"/>
    <property type="molecule type" value="Genomic_DNA"/>
</dbReference>
<feature type="region of interest" description="Disordered" evidence="1">
    <location>
        <begin position="89"/>
        <end position="112"/>
    </location>
</feature>
<organism evidence="2 3">
    <name type="scientific">Streptoalloteichus tenebrarius (strain ATCC 17920 / DSM 40477 / JCM 4838 / CBS 697.72 / NBRC 16177 / NCIMB 11028 / NRRL B-12390 / A12253. 1 / ISP 5477)</name>
    <name type="common">Streptomyces tenebrarius</name>
    <dbReference type="NCBI Taxonomy" id="1933"/>
    <lineage>
        <taxon>Bacteria</taxon>
        <taxon>Bacillati</taxon>
        <taxon>Actinomycetota</taxon>
        <taxon>Actinomycetes</taxon>
        <taxon>Pseudonocardiales</taxon>
        <taxon>Pseudonocardiaceae</taxon>
        <taxon>Streptoalloteichus</taxon>
    </lineage>
</organism>
<evidence type="ECO:0000313" key="3">
    <source>
        <dbReference type="Proteomes" id="UP001205311"/>
    </source>
</evidence>
<sequence>MIQFVTFGALGAPVSGLVAPTAWPMAVQSVSSELPRHALRERGHGLSLADLLRRDDVRRPRRSRKLTRLYAEAPTETLRRIENPLDRLRRTGVAGGGETTVPFPAIPRGRAS</sequence>
<gene>
    <name evidence="2" type="ORF">LX15_003721</name>
</gene>
<accession>A0ABT1HWW0</accession>
<proteinExistence type="predicted"/>
<evidence type="ECO:0000256" key="1">
    <source>
        <dbReference type="SAM" id="MobiDB-lite"/>
    </source>
</evidence>
<dbReference type="RefSeq" id="WP_253670889.1">
    <property type="nucleotide sequence ID" value="NZ_JAMTCP010000022.1"/>
</dbReference>
<comment type="caution">
    <text evidence="2">The sequence shown here is derived from an EMBL/GenBank/DDBJ whole genome shotgun (WGS) entry which is preliminary data.</text>
</comment>
<dbReference type="Proteomes" id="UP001205311">
    <property type="component" value="Unassembled WGS sequence"/>
</dbReference>
<protein>
    <submittedName>
        <fullName evidence="2">Uncharacterized protein</fullName>
    </submittedName>
</protein>
<keyword evidence="3" id="KW-1185">Reference proteome</keyword>
<name>A0ABT1HWW0_STRSD</name>
<reference evidence="2 3" key="1">
    <citation type="submission" date="2022-06" db="EMBL/GenBank/DDBJ databases">
        <title>Genomic Encyclopedia of Archaeal and Bacterial Type Strains, Phase II (KMG-II): from individual species to whole genera.</title>
        <authorList>
            <person name="Goeker M."/>
        </authorList>
    </citation>
    <scope>NUCLEOTIDE SEQUENCE [LARGE SCALE GENOMIC DNA]</scope>
    <source>
        <strain evidence="2 3">DSM 40477</strain>
    </source>
</reference>